<accession>A0A174DDL6</accession>
<feature type="domain" description="Tyr recombinase" evidence="2">
    <location>
        <begin position="1"/>
        <end position="128"/>
    </location>
</feature>
<reference evidence="3 4" key="1">
    <citation type="submission" date="2015-09" db="EMBL/GenBank/DDBJ databases">
        <authorList>
            <consortium name="Pathogen Informatics"/>
        </authorList>
    </citation>
    <scope>NUCLEOTIDE SEQUENCE [LARGE SCALE GENOMIC DNA]</scope>
    <source>
        <strain evidence="3 4">2789STDY5608840</strain>
    </source>
</reference>
<proteinExistence type="predicted"/>
<dbReference type="AlphaFoldDB" id="A0A174DDL6"/>
<sequence length="135" mass="15870">MDGEKIHTEIIIGTPKTQNSIRDIPMNKELLKMLRPLKKIVNGKFHVLTNEEKPTEPRTYRNYYKRMMEQLNIPPLKFHGLRHSFATRCIESNCDYKTVSVILGHSDITTTLNLYVHPNMEQKKRCIDKVFKSIK</sequence>
<dbReference type="InterPro" id="IPR011010">
    <property type="entry name" value="DNA_brk_join_enz"/>
</dbReference>
<dbReference type="InterPro" id="IPR050090">
    <property type="entry name" value="Tyrosine_recombinase_XerCD"/>
</dbReference>
<dbReference type="GO" id="GO:0003677">
    <property type="term" value="F:DNA binding"/>
    <property type="evidence" value="ECO:0007669"/>
    <property type="project" value="InterPro"/>
</dbReference>
<dbReference type="EMBL" id="CYZH01000007">
    <property type="protein sequence ID" value="CUO22158.1"/>
    <property type="molecule type" value="Genomic_DNA"/>
</dbReference>
<dbReference type="GO" id="GO:0006310">
    <property type="term" value="P:DNA recombination"/>
    <property type="evidence" value="ECO:0007669"/>
    <property type="project" value="UniProtKB-KW"/>
</dbReference>
<gene>
    <name evidence="3" type="primary">Int-Tn_1</name>
    <name evidence="3" type="ORF">ERS852397_01585</name>
</gene>
<dbReference type="Proteomes" id="UP000095517">
    <property type="component" value="Unassembled WGS sequence"/>
</dbReference>
<evidence type="ECO:0000259" key="2">
    <source>
        <dbReference type="PROSITE" id="PS51898"/>
    </source>
</evidence>
<dbReference type="InterPro" id="IPR013762">
    <property type="entry name" value="Integrase-like_cat_sf"/>
</dbReference>
<dbReference type="SUPFAM" id="SSF56349">
    <property type="entry name" value="DNA breaking-rejoining enzymes"/>
    <property type="match status" value="1"/>
</dbReference>
<evidence type="ECO:0000256" key="1">
    <source>
        <dbReference type="ARBA" id="ARBA00023172"/>
    </source>
</evidence>
<dbReference type="PANTHER" id="PTHR30349">
    <property type="entry name" value="PHAGE INTEGRASE-RELATED"/>
    <property type="match status" value="1"/>
</dbReference>
<keyword evidence="1" id="KW-0233">DNA recombination</keyword>
<evidence type="ECO:0000313" key="4">
    <source>
        <dbReference type="Proteomes" id="UP000095517"/>
    </source>
</evidence>
<dbReference type="Pfam" id="PF00589">
    <property type="entry name" value="Phage_integrase"/>
    <property type="match status" value="1"/>
</dbReference>
<organism evidence="3 4">
    <name type="scientific">Bacteroides finegoldii</name>
    <dbReference type="NCBI Taxonomy" id="338188"/>
    <lineage>
        <taxon>Bacteria</taxon>
        <taxon>Pseudomonadati</taxon>
        <taxon>Bacteroidota</taxon>
        <taxon>Bacteroidia</taxon>
        <taxon>Bacteroidales</taxon>
        <taxon>Bacteroidaceae</taxon>
        <taxon>Bacteroides</taxon>
    </lineage>
</organism>
<dbReference type="PROSITE" id="PS51898">
    <property type="entry name" value="TYR_RECOMBINASE"/>
    <property type="match status" value="1"/>
</dbReference>
<dbReference type="Gene3D" id="1.10.443.10">
    <property type="entry name" value="Intergrase catalytic core"/>
    <property type="match status" value="1"/>
</dbReference>
<dbReference type="InterPro" id="IPR002104">
    <property type="entry name" value="Integrase_catalytic"/>
</dbReference>
<dbReference type="PANTHER" id="PTHR30349:SF64">
    <property type="entry name" value="PROPHAGE INTEGRASE INTD-RELATED"/>
    <property type="match status" value="1"/>
</dbReference>
<dbReference type="STRING" id="338188.ERS852397_01585"/>
<evidence type="ECO:0000313" key="3">
    <source>
        <dbReference type="EMBL" id="CUO22158.1"/>
    </source>
</evidence>
<dbReference type="CDD" id="cd01189">
    <property type="entry name" value="INT_ICEBs1_C_like"/>
    <property type="match status" value="1"/>
</dbReference>
<protein>
    <submittedName>
        <fullName evidence="3">Putative phage integrase/recombinase</fullName>
    </submittedName>
</protein>
<dbReference type="GO" id="GO:0015074">
    <property type="term" value="P:DNA integration"/>
    <property type="evidence" value="ECO:0007669"/>
    <property type="project" value="InterPro"/>
</dbReference>
<name>A0A174DDL6_9BACE</name>